<dbReference type="AlphaFoldDB" id="A0A8H6J1K6"/>
<protein>
    <submittedName>
        <fullName evidence="2">Uncharacterized protein</fullName>
    </submittedName>
</protein>
<accession>A0A8H6J1K6</accession>
<evidence type="ECO:0000313" key="2">
    <source>
        <dbReference type="EMBL" id="KAF6804807.1"/>
    </source>
</evidence>
<reference evidence="2" key="1">
    <citation type="journal article" date="2020" name="Phytopathology">
        <title>Genome Sequence Resources of Colletotrichum truncatum, C. plurivorum, C. musicola, and C. sojae: Four Species Pathogenic to Soybean (Glycine max).</title>
        <authorList>
            <person name="Rogerio F."/>
            <person name="Boufleur T.R."/>
            <person name="Ciampi-Guillardi M."/>
            <person name="Sukno S.A."/>
            <person name="Thon M.R."/>
            <person name="Massola Junior N.S."/>
            <person name="Baroncelli R."/>
        </authorList>
    </citation>
    <scope>NUCLEOTIDE SEQUENCE</scope>
    <source>
        <strain evidence="2">LFN00145</strain>
    </source>
</reference>
<keyword evidence="1" id="KW-0175">Coiled coil</keyword>
<sequence length="217" mass="25099">MQATSLATGAAPSLAPRDIRRAIDWRPKPIPLADKDNMTAAQGIQTMIESRNKQLLSEDFLAKKWKKYLRWAYKRFHSYGERQVALETAVYYGLMRLCGRNLDMPDEDWATASAWESKRFDESTYKDEGYADWLETDRPDFYAQHTSVIRQPFGASGAEAFADKPPVRLQEQPQQIQKMQTAQDHIQALQQQMRNMQQQMQNAQQLLDALDHSVQNM</sequence>
<dbReference type="EMBL" id="WIGO01000788">
    <property type="protein sequence ID" value="KAF6804807.1"/>
    <property type="molecule type" value="Genomic_DNA"/>
</dbReference>
<comment type="caution">
    <text evidence="2">The sequence shown here is derived from an EMBL/GenBank/DDBJ whole genome shotgun (WGS) entry which is preliminary data.</text>
</comment>
<dbReference type="Proteomes" id="UP000654918">
    <property type="component" value="Unassembled WGS sequence"/>
</dbReference>
<feature type="coiled-coil region" evidence="1">
    <location>
        <begin position="179"/>
        <end position="213"/>
    </location>
</feature>
<organism evidence="2 3">
    <name type="scientific">Colletotrichum plurivorum</name>
    <dbReference type="NCBI Taxonomy" id="2175906"/>
    <lineage>
        <taxon>Eukaryota</taxon>
        <taxon>Fungi</taxon>
        <taxon>Dikarya</taxon>
        <taxon>Ascomycota</taxon>
        <taxon>Pezizomycotina</taxon>
        <taxon>Sordariomycetes</taxon>
        <taxon>Hypocreomycetidae</taxon>
        <taxon>Glomerellales</taxon>
        <taxon>Glomerellaceae</taxon>
        <taxon>Colletotrichum</taxon>
        <taxon>Colletotrichum orchidearum species complex</taxon>
    </lineage>
</organism>
<evidence type="ECO:0000313" key="3">
    <source>
        <dbReference type="Proteomes" id="UP000654918"/>
    </source>
</evidence>
<proteinExistence type="predicted"/>
<gene>
    <name evidence="2" type="ORF">CPLU01_16036</name>
</gene>
<evidence type="ECO:0000256" key="1">
    <source>
        <dbReference type="SAM" id="Coils"/>
    </source>
</evidence>
<name>A0A8H6J1K6_9PEZI</name>
<keyword evidence="3" id="KW-1185">Reference proteome</keyword>